<comment type="caution">
    <text evidence="1">The sequence shown here is derived from an EMBL/GenBank/DDBJ whole genome shotgun (WGS) entry which is preliminary data.</text>
</comment>
<organism evidence="1">
    <name type="scientific">bioreactor metagenome</name>
    <dbReference type="NCBI Taxonomy" id="1076179"/>
    <lineage>
        <taxon>unclassified sequences</taxon>
        <taxon>metagenomes</taxon>
        <taxon>ecological metagenomes</taxon>
    </lineage>
</organism>
<proteinExistence type="predicted"/>
<name>A0A644SYM7_9ZZZZ</name>
<protein>
    <submittedName>
        <fullName evidence="1">Uncharacterized protein</fullName>
    </submittedName>
</protein>
<reference evidence="1" key="1">
    <citation type="submission" date="2019-08" db="EMBL/GenBank/DDBJ databases">
        <authorList>
            <person name="Kucharzyk K."/>
            <person name="Murdoch R.W."/>
            <person name="Higgins S."/>
            <person name="Loffler F."/>
        </authorList>
    </citation>
    <scope>NUCLEOTIDE SEQUENCE</scope>
</reference>
<sequence length="218" mass="23854">MVLADRYQRLSLPVLEQFQPSPAKVGAARAEIFQLDEGNFHLEPHELGEFRFQHPASEGFHHALERFEETIGQGGGKKGDLDDLSSPRCFQHFFPRLGIGFHQASRAQEGAAEIARNHHRYIAQAGSVQHRQQRASRGARGFAVVGAELGAGISAAHDEGGNVVRRIGKFISDGRYEVARFLHGFDIIEAGDKTGIEDAYLGPGGPEGHMICFSCHAT</sequence>
<dbReference type="AlphaFoldDB" id="A0A644SYM7"/>
<dbReference type="EMBL" id="VSSQ01000010">
    <property type="protein sequence ID" value="MPL59749.1"/>
    <property type="molecule type" value="Genomic_DNA"/>
</dbReference>
<accession>A0A644SYM7</accession>
<evidence type="ECO:0000313" key="1">
    <source>
        <dbReference type="EMBL" id="MPL59749.1"/>
    </source>
</evidence>
<gene>
    <name evidence="1" type="ORF">SDC9_05304</name>
</gene>